<reference evidence="2 3" key="1">
    <citation type="submission" date="2022-11" db="EMBL/GenBank/DDBJ databases">
        <title>Whole genome sequence of Eschrichtius robustus ER-17-0199.</title>
        <authorList>
            <person name="Bruniche-Olsen A."/>
            <person name="Black A.N."/>
            <person name="Fields C.J."/>
            <person name="Walden K."/>
            <person name="Dewoody J.A."/>
        </authorList>
    </citation>
    <scope>NUCLEOTIDE SEQUENCE [LARGE SCALE GENOMIC DNA]</scope>
    <source>
        <strain evidence="2">ER-17-0199</strain>
        <tissue evidence="2">Blubber</tissue>
    </source>
</reference>
<accession>A0AB34GTR0</accession>
<feature type="region of interest" description="Disordered" evidence="1">
    <location>
        <begin position="1"/>
        <end position="97"/>
    </location>
</feature>
<evidence type="ECO:0000256" key="1">
    <source>
        <dbReference type="SAM" id="MobiDB-lite"/>
    </source>
</evidence>
<evidence type="ECO:0000313" key="2">
    <source>
        <dbReference type="EMBL" id="KAJ8782030.1"/>
    </source>
</evidence>
<proteinExistence type="predicted"/>
<organism evidence="2 3">
    <name type="scientific">Eschrichtius robustus</name>
    <name type="common">California gray whale</name>
    <name type="synonym">Eschrichtius gibbosus</name>
    <dbReference type="NCBI Taxonomy" id="9764"/>
    <lineage>
        <taxon>Eukaryota</taxon>
        <taxon>Metazoa</taxon>
        <taxon>Chordata</taxon>
        <taxon>Craniata</taxon>
        <taxon>Vertebrata</taxon>
        <taxon>Euteleostomi</taxon>
        <taxon>Mammalia</taxon>
        <taxon>Eutheria</taxon>
        <taxon>Laurasiatheria</taxon>
        <taxon>Artiodactyla</taxon>
        <taxon>Whippomorpha</taxon>
        <taxon>Cetacea</taxon>
        <taxon>Mysticeti</taxon>
        <taxon>Eschrichtiidae</taxon>
        <taxon>Eschrichtius</taxon>
    </lineage>
</organism>
<comment type="caution">
    <text evidence="2">The sequence shown here is derived from an EMBL/GenBank/DDBJ whole genome shotgun (WGS) entry which is preliminary data.</text>
</comment>
<dbReference type="Proteomes" id="UP001159641">
    <property type="component" value="Unassembled WGS sequence"/>
</dbReference>
<dbReference type="EMBL" id="JAIQCJ010002136">
    <property type="protein sequence ID" value="KAJ8782030.1"/>
    <property type="molecule type" value="Genomic_DNA"/>
</dbReference>
<sequence length="117" mass="12453">MFFLPPTFESPLPPRAHSSSRHNLRVPVLGGAPRGARSACTRGRRRRPVARAPRTSPTCHPNPLSAAAARGPAGGGTQGARPRQVGGPRIRTHHSPLSLGLRSSRLWSCGEATWVAN</sequence>
<dbReference type="AlphaFoldDB" id="A0AB34GTR0"/>
<name>A0AB34GTR0_ESCRO</name>
<evidence type="ECO:0000313" key="3">
    <source>
        <dbReference type="Proteomes" id="UP001159641"/>
    </source>
</evidence>
<gene>
    <name evidence="2" type="ORF">J1605_010543</name>
</gene>
<protein>
    <submittedName>
        <fullName evidence="2">Uncharacterized protein</fullName>
    </submittedName>
</protein>
<keyword evidence="3" id="KW-1185">Reference proteome</keyword>